<dbReference type="GO" id="GO:0016787">
    <property type="term" value="F:hydrolase activity"/>
    <property type="evidence" value="ECO:0007669"/>
    <property type="project" value="UniProtKB-KW"/>
</dbReference>
<name>A0AAN8NR51_POLSC</name>
<protein>
    <recommendedName>
        <fullName evidence="3">AB hydrolase-1 domain-containing protein</fullName>
    </recommendedName>
</protein>
<organism evidence="4 5">
    <name type="scientific">Polyplax serrata</name>
    <name type="common">Common mouse louse</name>
    <dbReference type="NCBI Taxonomy" id="468196"/>
    <lineage>
        <taxon>Eukaryota</taxon>
        <taxon>Metazoa</taxon>
        <taxon>Ecdysozoa</taxon>
        <taxon>Arthropoda</taxon>
        <taxon>Hexapoda</taxon>
        <taxon>Insecta</taxon>
        <taxon>Pterygota</taxon>
        <taxon>Neoptera</taxon>
        <taxon>Paraneoptera</taxon>
        <taxon>Psocodea</taxon>
        <taxon>Troctomorpha</taxon>
        <taxon>Phthiraptera</taxon>
        <taxon>Anoplura</taxon>
        <taxon>Polyplacidae</taxon>
        <taxon>Polyplax</taxon>
    </lineage>
</organism>
<dbReference type="Pfam" id="PF00561">
    <property type="entry name" value="Abhydrolase_1"/>
    <property type="match status" value="1"/>
</dbReference>
<dbReference type="PANTHER" id="PTHR43798:SF14">
    <property type="entry name" value="SERINE HYDROLASE-LIKE PROTEIN DDB_G0286239"/>
    <property type="match status" value="1"/>
</dbReference>
<dbReference type="InterPro" id="IPR029058">
    <property type="entry name" value="AB_hydrolase_fold"/>
</dbReference>
<dbReference type="EMBL" id="JAWJWE010000042">
    <property type="protein sequence ID" value="KAK6618479.1"/>
    <property type="molecule type" value="Genomic_DNA"/>
</dbReference>
<evidence type="ECO:0000256" key="1">
    <source>
        <dbReference type="ARBA" id="ARBA00008645"/>
    </source>
</evidence>
<evidence type="ECO:0000313" key="5">
    <source>
        <dbReference type="Proteomes" id="UP001372834"/>
    </source>
</evidence>
<dbReference type="InterPro" id="IPR050266">
    <property type="entry name" value="AB_hydrolase_sf"/>
</dbReference>
<evidence type="ECO:0000256" key="2">
    <source>
        <dbReference type="ARBA" id="ARBA00022801"/>
    </source>
</evidence>
<gene>
    <name evidence="4" type="ORF">RUM43_013672</name>
</gene>
<dbReference type="InterPro" id="IPR000073">
    <property type="entry name" value="AB_hydrolase_1"/>
</dbReference>
<dbReference type="SUPFAM" id="SSF53474">
    <property type="entry name" value="alpha/beta-Hydrolases"/>
    <property type="match status" value="1"/>
</dbReference>
<dbReference type="Gene3D" id="3.40.50.1820">
    <property type="entry name" value="alpha/beta hydrolase"/>
    <property type="match status" value="1"/>
</dbReference>
<dbReference type="Proteomes" id="UP001372834">
    <property type="component" value="Unassembled WGS sequence"/>
</dbReference>
<proteinExistence type="inferred from homology"/>
<evidence type="ECO:0000259" key="3">
    <source>
        <dbReference type="Pfam" id="PF00561"/>
    </source>
</evidence>
<feature type="domain" description="AB hydrolase-1" evidence="3">
    <location>
        <begin position="59"/>
        <end position="154"/>
    </location>
</feature>
<comment type="similarity">
    <text evidence="1">Belongs to the AB hydrolase superfamily.</text>
</comment>
<evidence type="ECO:0000313" key="4">
    <source>
        <dbReference type="EMBL" id="KAK6618479.1"/>
    </source>
</evidence>
<reference evidence="4 5" key="1">
    <citation type="submission" date="2023-10" db="EMBL/GenBank/DDBJ databases">
        <title>Genomes of two closely related lineages of the louse Polyplax serrata with different host specificities.</title>
        <authorList>
            <person name="Martinu J."/>
            <person name="Tarabai H."/>
            <person name="Stefka J."/>
            <person name="Hypsa V."/>
        </authorList>
    </citation>
    <scope>NUCLEOTIDE SEQUENCE [LARGE SCALE GENOMIC DNA]</scope>
    <source>
        <strain evidence="4">HR10_N</strain>
    </source>
</reference>
<accession>A0AAN8NR51</accession>
<sequence>MLLSRIGYPANKLFPAFRHARYFVAKPSALAEDQAEEVKIPVPWGHIAGKWWGDKNQIPVVALHGWQDNAGTFDRLIPLLNLSSVLAIDMPGHGHSSHLPAGKIYHVEDLIILLQRIIEDQKWGTVPLLTHSFGGNLGFAYASIFPEKVKYFISFDCARTLVTLYTYNTHATYSEAVESFLKVEKQKLKQSSPSYKLSEMIKMTVDGSLGSVCSAESALVLLKRGAKLADSQSPVSNSSRASVVSDLETLMTFERQAAENFSKQEKEKLLKYHQRILQVAVKSKENIKNFTLDSEQDKYYTYTRDPGIRIQSFLGFNQDLLIEASKNIKCPVLSIRATDGFLYGSTKKLYELTNDNIRASCSYFEHHDVAGTHHSHLNTPENVAPIINNFLAKIS</sequence>
<dbReference type="GO" id="GO:0016020">
    <property type="term" value="C:membrane"/>
    <property type="evidence" value="ECO:0007669"/>
    <property type="project" value="TreeGrafter"/>
</dbReference>
<dbReference type="AlphaFoldDB" id="A0AAN8NR51"/>
<keyword evidence="2" id="KW-0378">Hydrolase</keyword>
<comment type="caution">
    <text evidence="4">The sequence shown here is derived from an EMBL/GenBank/DDBJ whole genome shotgun (WGS) entry which is preliminary data.</text>
</comment>
<dbReference type="PANTHER" id="PTHR43798">
    <property type="entry name" value="MONOACYLGLYCEROL LIPASE"/>
    <property type="match status" value="1"/>
</dbReference>